<reference evidence="3" key="1">
    <citation type="journal article" date="2023" name="Mol. Phylogenet. Evol.">
        <title>Genome-scale phylogeny and comparative genomics of the fungal order Sordariales.</title>
        <authorList>
            <person name="Hensen N."/>
            <person name="Bonometti L."/>
            <person name="Westerberg I."/>
            <person name="Brannstrom I.O."/>
            <person name="Guillou S."/>
            <person name="Cros-Aarteil S."/>
            <person name="Calhoun S."/>
            <person name="Haridas S."/>
            <person name="Kuo A."/>
            <person name="Mondo S."/>
            <person name="Pangilinan J."/>
            <person name="Riley R."/>
            <person name="LaButti K."/>
            <person name="Andreopoulos B."/>
            <person name="Lipzen A."/>
            <person name="Chen C."/>
            <person name="Yan M."/>
            <person name="Daum C."/>
            <person name="Ng V."/>
            <person name="Clum A."/>
            <person name="Steindorff A."/>
            <person name="Ohm R.A."/>
            <person name="Martin F."/>
            <person name="Silar P."/>
            <person name="Natvig D.O."/>
            <person name="Lalanne C."/>
            <person name="Gautier V."/>
            <person name="Ament-Velasquez S.L."/>
            <person name="Kruys A."/>
            <person name="Hutchinson M.I."/>
            <person name="Powell A.J."/>
            <person name="Barry K."/>
            <person name="Miller A.N."/>
            <person name="Grigoriev I.V."/>
            <person name="Debuchy R."/>
            <person name="Gladieux P."/>
            <person name="Hiltunen Thoren M."/>
            <person name="Johannesson H."/>
        </authorList>
    </citation>
    <scope>NUCLEOTIDE SEQUENCE</scope>
    <source>
        <strain evidence="3">PSN309</strain>
    </source>
</reference>
<dbReference type="GO" id="GO:0051285">
    <property type="term" value="C:cell cortex of cell tip"/>
    <property type="evidence" value="ECO:0007669"/>
    <property type="project" value="TreeGrafter"/>
</dbReference>
<name>A0AAN7AJA5_9PEZI</name>
<dbReference type="Proteomes" id="UP001302126">
    <property type="component" value="Unassembled WGS sequence"/>
</dbReference>
<dbReference type="PANTHER" id="PTHR28019">
    <property type="entry name" value="CELL MEMBRANE PROTEIN YLR413W-RELATED"/>
    <property type="match status" value="1"/>
</dbReference>
<proteinExistence type="predicted"/>
<gene>
    <name evidence="3" type="ORF">QBC35DRAFT_211042</name>
</gene>
<keyword evidence="4" id="KW-1185">Reference proteome</keyword>
<comment type="caution">
    <text evidence="3">The sequence shown here is derived from an EMBL/GenBank/DDBJ whole genome shotgun (WGS) entry which is preliminary data.</text>
</comment>
<dbReference type="EMBL" id="MU864392">
    <property type="protein sequence ID" value="KAK4188092.1"/>
    <property type="molecule type" value="Genomic_DNA"/>
</dbReference>
<dbReference type="AlphaFoldDB" id="A0AAN7AJA5"/>
<evidence type="ECO:0000313" key="3">
    <source>
        <dbReference type="EMBL" id="KAK4188092.1"/>
    </source>
</evidence>
<keyword evidence="2" id="KW-1133">Transmembrane helix</keyword>
<feature type="transmembrane region" description="Helical" evidence="2">
    <location>
        <begin position="170"/>
        <end position="194"/>
    </location>
</feature>
<organism evidence="3 4">
    <name type="scientific">Podospora australis</name>
    <dbReference type="NCBI Taxonomy" id="1536484"/>
    <lineage>
        <taxon>Eukaryota</taxon>
        <taxon>Fungi</taxon>
        <taxon>Dikarya</taxon>
        <taxon>Ascomycota</taxon>
        <taxon>Pezizomycotina</taxon>
        <taxon>Sordariomycetes</taxon>
        <taxon>Sordariomycetidae</taxon>
        <taxon>Sordariales</taxon>
        <taxon>Podosporaceae</taxon>
        <taxon>Podospora</taxon>
    </lineage>
</organism>
<evidence type="ECO:0000256" key="2">
    <source>
        <dbReference type="SAM" id="Phobius"/>
    </source>
</evidence>
<feature type="transmembrane region" description="Helical" evidence="2">
    <location>
        <begin position="7"/>
        <end position="29"/>
    </location>
</feature>
<feature type="transmembrane region" description="Helical" evidence="2">
    <location>
        <begin position="214"/>
        <end position="239"/>
    </location>
</feature>
<reference evidence="3" key="2">
    <citation type="submission" date="2023-05" db="EMBL/GenBank/DDBJ databases">
        <authorList>
            <consortium name="Lawrence Berkeley National Laboratory"/>
            <person name="Steindorff A."/>
            <person name="Hensen N."/>
            <person name="Bonometti L."/>
            <person name="Westerberg I."/>
            <person name="Brannstrom I.O."/>
            <person name="Guillou S."/>
            <person name="Cros-Aarteil S."/>
            <person name="Calhoun S."/>
            <person name="Haridas S."/>
            <person name="Kuo A."/>
            <person name="Mondo S."/>
            <person name="Pangilinan J."/>
            <person name="Riley R."/>
            <person name="Labutti K."/>
            <person name="Andreopoulos B."/>
            <person name="Lipzen A."/>
            <person name="Chen C."/>
            <person name="Yanf M."/>
            <person name="Daum C."/>
            <person name="Ng V."/>
            <person name="Clum A."/>
            <person name="Ohm R."/>
            <person name="Martin F."/>
            <person name="Silar P."/>
            <person name="Natvig D."/>
            <person name="Lalanne C."/>
            <person name="Gautier V."/>
            <person name="Ament-Velasquez S.L."/>
            <person name="Kruys A."/>
            <person name="Hutchinson M.I."/>
            <person name="Powell A.J."/>
            <person name="Barry K."/>
            <person name="Miller A.N."/>
            <person name="Grigoriev I.V."/>
            <person name="Debuchy R."/>
            <person name="Gladieux P."/>
            <person name="Thoren M.H."/>
            <person name="Johannesson H."/>
        </authorList>
    </citation>
    <scope>NUCLEOTIDE SEQUENCE</scope>
    <source>
        <strain evidence="3">PSN309</strain>
    </source>
</reference>
<sequence length="371" mass="39318">MARSAFHFVGVGFNLLSLILLCLVIFAGFHNGLHQLYWLKTDNTNFKAPSKLSTSPQLKDLGDVSNTNLIGSDATAASLGLPDWSGVNLLTECGKFSDGHVECSKPKIGFWFRPDEDLKVATTALQGKASQQLLDALNTYSKGSRYIEWSFIVAAFCALGAPLESFISPLLSSITCAFATLLLSSATIAAAVIFKKLSDAFNEEFDDYGLQSSTGAVPIALGFIAAAGLVVSTIGYIISYRRGSRGPQRNKRGVSARSVGGKEGGLYSDEYPGAAAQQGAGGIWNRGNHKYVPIEEQGGALAQNQSHARDVEAPDLGRRLDDDWAAPDEYSNAGAGQKTSSGPASIPMVSLGGNKGTKDLNTAYEPYTSGK</sequence>
<keyword evidence="2" id="KW-0812">Transmembrane</keyword>
<feature type="region of interest" description="Disordered" evidence="1">
    <location>
        <begin position="319"/>
        <end position="371"/>
    </location>
</feature>
<protein>
    <submittedName>
        <fullName evidence="3">MAGE-like protein 2</fullName>
    </submittedName>
</protein>
<dbReference type="InterPro" id="IPR052413">
    <property type="entry name" value="SUR7_domain"/>
</dbReference>
<evidence type="ECO:0000313" key="4">
    <source>
        <dbReference type="Proteomes" id="UP001302126"/>
    </source>
</evidence>
<feature type="transmembrane region" description="Helical" evidence="2">
    <location>
        <begin position="146"/>
        <end position="163"/>
    </location>
</feature>
<keyword evidence="2" id="KW-0472">Membrane</keyword>
<dbReference type="PANTHER" id="PTHR28019:SF2">
    <property type="entry name" value="CELL MEMBRANE PROTEIN YLR413W-RELATED"/>
    <property type="match status" value="1"/>
</dbReference>
<dbReference type="InterPro" id="IPR009571">
    <property type="entry name" value="SUR7/Rim9-like_fungi"/>
</dbReference>
<dbReference type="Pfam" id="PF06687">
    <property type="entry name" value="SUR7"/>
    <property type="match status" value="1"/>
</dbReference>
<accession>A0AAN7AJA5</accession>
<evidence type="ECO:0000256" key="1">
    <source>
        <dbReference type="SAM" id="MobiDB-lite"/>
    </source>
</evidence>
<dbReference type="GO" id="GO:0005886">
    <property type="term" value="C:plasma membrane"/>
    <property type="evidence" value="ECO:0007669"/>
    <property type="project" value="InterPro"/>
</dbReference>
<dbReference type="GO" id="GO:0031505">
    <property type="term" value="P:fungal-type cell wall organization"/>
    <property type="evidence" value="ECO:0007669"/>
    <property type="project" value="TreeGrafter"/>
</dbReference>